<dbReference type="InterPro" id="IPR004117">
    <property type="entry name" value="7tm6_olfct_rcpt"/>
</dbReference>
<dbReference type="PANTHER" id="PTHR21137">
    <property type="entry name" value="ODORANT RECEPTOR"/>
    <property type="match status" value="1"/>
</dbReference>
<keyword evidence="2" id="KW-1003">Cell membrane</keyword>
<comment type="caution">
    <text evidence="10">Lacks conserved residue(s) required for the propagation of feature annotation.</text>
</comment>
<dbReference type="GO" id="GO:0005886">
    <property type="term" value="C:plasma membrane"/>
    <property type="evidence" value="ECO:0007669"/>
    <property type="project" value="UniProtKB-SubCell"/>
</dbReference>
<keyword evidence="9 10" id="KW-0807">Transducer</keyword>
<accession>A0A8G1LVE3</accession>
<dbReference type="AlphaFoldDB" id="A0A8G1LVE3"/>
<keyword evidence="7 10" id="KW-0472">Membrane</keyword>
<feature type="region of interest" description="Disordered" evidence="11">
    <location>
        <begin position="1"/>
        <end position="20"/>
    </location>
</feature>
<feature type="transmembrane region" description="Helical" evidence="10">
    <location>
        <begin position="318"/>
        <end position="336"/>
    </location>
</feature>
<comment type="subcellular location">
    <subcellularLocation>
        <location evidence="1 10">Cell membrane</location>
        <topology evidence="1 10">Multi-pass membrane protein</topology>
    </subcellularLocation>
</comment>
<feature type="transmembrane region" description="Helical" evidence="10">
    <location>
        <begin position="91"/>
        <end position="108"/>
    </location>
</feature>
<comment type="similarity">
    <text evidence="10">Belongs to the insect chemoreceptor superfamily. Heteromeric odorant receptor channel (TC 1.A.69) family.</text>
</comment>
<keyword evidence="8 10" id="KW-0675">Receptor</keyword>
<keyword evidence="5 10" id="KW-0552">Olfaction</keyword>
<dbReference type="Pfam" id="PF02949">
    <property type="entry name" value="7tm_6"/>
    <property type="match status" value="1"/>
</dbReference>
<name>A0A8G1LVE3_PLUXY</name>
<dbReference type="PANTHER" id="PTHR21137:SF35">
    <property type="entry name" value="ODORANT RECEPTOR 19A-RELATED"/>
    <property type="match status" value="1"/>
</dbReference>
<evidence type="ECO:0000256" key="4">
    <source>
        <dbReference type="ARBA" id="ARBA00022692"/>
    </source>
</evidence>
<feature type="transmembrane region" description="Helical" evidence="10">
    <location>
        <begin position="150"/>
        <end position="168"/>
    </location>
</feature>
<protein>
    <recommendedName>
        <fullName evidence="10">Odorant receptor</fullName>
    </recommendedName>
</protein>
<evidence type="ECO:0000256" key="11">
    <source>
        <dbReference type="SAM" id="MobiDB-lite"/>
    </source>
</evidence>
<evidence type="ECO:0000256" key="6">
    <source>
        <dbReference type="ARBA" id="ARBA00022989"/>
    </source>
</evidence>
<evidence type="ECO:0000256" key="9">
    <source>
        <dbReference type="ARBA" id="ARBA00023224"/>
    </source>
</evidence>
<dbReference type="GO" id="GO:0007165">
    <property type="term" value="P:signal transduction"/>
    <property type="evidence" value="ECO:0007669"/>
    <property type="project" value="UniProtKB-KW"/>
</dbReference>
<feature type="transmembrane region" description="Helical" evidence="10">
    <location>
        <begin position="285"/>
        <end position="306"/>
    </location>
</feature>
<proteinExistence type="evidence at transcript level"/>
<evidence type="ECO:0000313" key="12">
    <source>
        <dbReference type="EMBL" id="QZA75630.1"/>
    </source>
</evidence>
<evidence type="ECO:0000256" key="8">
    <source>
        <dbReference type="ARBA" id="ARBA00023170"/>
    </source>
</evidence>
<keyword evidence="3 10" id="KW-0716">Sensory transduction</keyword>
<dbReference type="GO" id="GO:0005549">
    <property type="term" value="F:odorant binding"/>
    <property type="evidence" value="ECO:0007669"/>
    <property type="project" value="InterPro"/>
</dbReference>
<evidence type="ECO:0000256" key="5">
    <source>
        <dbReference type="ARBA" id="ARBA00022725"/>
    </source>
</evidence>
<dbReference type="EMBL" id="MT646152">
    <property type="protein sequence ID" value="QZA75630.1"/>
    <property type="molecule type" value="mRNA"/>
</dbReference>
<evidence type="ECO:0000256" key="10">
    <source>
        <dbReference type="RuleBase" id="RU351113"/>
    </source>
</evidence>
<evidence type="ECO:0000256" key="7">
    <source>
        <dbReference type="ARBA" id="ARBA00023136"/>
    </source>
</evidence>
<evidence type="ECO:0000256" key="3">
    <source>
        <dbReference type="ARBA" id="ARBA00022606"/>
    </source>
</evidence>
<keyword evidence="6 10" id="KW-1133">Transmembrane helix</keyword>
<evidence type="ECO:0000256" key="1">
    <source>
        <dbReference type="ARBA" id="ARBA00004651"/>
    </source>
</evidence>
<keyword evidence="4 10" id="KW-0812">Transmembrane</keyword>
<feature type="transmembrane region" description="Helical" evidence="10">
    <location>
        <begin position="52"/>
        <end position="71"/>
    </location>
</feature>
<feature type="transmembrane region" description="Helical" evidence="10">
    <location>
        <begin position="205"/>
        <end position="236"/>
    </location>
</feature>
<dbReference type="GO" id="GO:0004984">
    <property type="term" value="F:olfactory receptor activity"/>
    <property type="evidence" value="ECO:0007669"/>
    <property type="project" value="InterPro"/>
</dbReference>
<sequence>MGRHGLNEISTSGDTGEPEKKFKPIAETYRKFTLAMVMGMMYPNPRTERRRLIYLLIISISFWPVYVMWFYDVFHCLQRLDVDNLTRQLSLGVPIMFCQFKMFLVTILRKKMQNLIEEINADYERYNCMDAGYQAIVMENQKSLLKLEKVWTYMVLATVAAFPLMALYQTTEHHLFKEGQRFMVHDVDVPWLKEQRFESPYFEILFVYMVYIALVLVLCYTAYDGMFFLCIFHACLKMKIISHQLMGALRDHDDVEQMKRNIAVVVEDQCETFRFVDRIREEYEFWLVQVFGLTGIQICMNMYQIITSDGSDIDPRYIIFFVAAILHIYVPCFLVSKLSATAAEVSNSAYCAGWEQLADSGVRRSIAIMIARAQIPVQVQALNMVTFNMELFVSVMQTSYSVFTLLRS</sequence>
<organism evidence="12">
    <name type="scientific">Plutella xylostella</name>
    <name type="common">Diamondback moth</name>
    <name type="synonym">Plutella maculipennis</name>
    <dbReference type="NCBI Taxonomy" id="51655"/>
    <lineage>
        <taxon>Eukaryota</taxon>
        <taxon>Metazoa</taxon>
        <taxon>Ecdysozoa</taxon>
        <taxon>Arthropoda</taxon>
        <taxon>Hexapoda</taxon>
        <taxon>Insecta</taxon>
        <taxon>Pterygota</taxon>
        <taxon>Neoptera</taxon>
        <taxon>Endopterygota</taxon>
        <taxon>Lepidoptera</taxon>
        <taxon>Glossata</taxon>
        <taxon>Ditrysia</taxon>
        <taxon>Yponomeutoidea</taxon>
        <taxon>Plutellidae</taxon>
        <taxon>Plutella</taxon>
    </lineage>
</organism>
<reference evidence="12" key="1">
    <citation type="submission" date="2020-06" db="EMBL/GenBank/DDBJ databases">
        <authorList>
            <person name="Liu X.-L."/>
        </authorList>
    </citation>
    <scope>NUCLEOTIDE SEQUENCE</scope>
</reference>
<evidence type="ECO:0000256" key="2">
    <source>
        <dbReference type="ARBA" id="ARBA00022475"/>
    </source>
</evidence>